<dbReference type="GO" id="GO:0046872">
    <property type="term" value="F:metal ion binding"/>
    <property type="evidence" value="ECO:0007669"/>
    <property type="project" value="UniProtKB-KW"/>
</dbReference>
<accession>A0A2L1CBW4</accession>
<proteinExistence type="predicted"/>
<dbReference type="Proteomes" id="UP000239462">
    <property type="component" value="Chromosome"/>
</dbReference>
<evidence type="ECO:0000256" key="1">
    <source>
        <dbReference type="ARBA" id="ARBA00022679"/>
    </source>
</evidence>
<evidence type="ECO:0000259" key="5">
    <source>
        <dbReference type="Pfam" id="PF22082"/>
    </source>
</evidence>
<dbReference type="PIRSF" id="PIRSF004976">
    <property type="entry name" value="ATPase_YdaO"/>
    <property type="match status" value="1"/>
</dbReference>
<dbReference type="Pfam" id="PF01171">
    <property type="entry name" value="ATP_bind_3"/>
    <property type="match status" value="1"/>
</dbReference>
<dbReference type="InterPro" id="IPR014729">
    <property type="entry name" value="Rossmann-like_a/b/a_fold"/>
</dbReference>
<dbReference type="Pfam" id="PF22082">
    <property type="entry name" value="TtuA_LIM_N"/>
    <property type="match status" value="1"/>
</dbReference>
<dbReference type="CDD" id="cd01713">
    <property type="entry name" value="CTU1-like"/>
    <property type="match status" value="1"/>
</dbReference>
<keyword evidence="2" id="KW-0862">Zinc</keyword>
<sequence length="314" mass="35754">MITMKCRKCGKPPVYHQKHSGNNYCKECFIKETKRKVRKTLGRDVLKNNIKVAMGLSGGKDSLVMAYLLNEYYKQIPNSNLIAIMVNEGIEGYRTDGIDAAVKFCEEYGIEYKIVHFKDYLGTNLDEIVKIAKEKNLTMNPCSFCGVIRRKILNRVSIEEKCDFLAIGHNLDDVAQAVMMNYIEGDVKKLAFLGKSLKHPKFVKRIKPLEKIPEDEVLLLANMLELKYHKSPCPYSCLSFRSEVSDITDNLEKNHPGSKYSIVRGYERLLEHIELPGYTGECKICGDLSATEVCKVCGYLKNLGILEKSKFEKI</sequence>
<dbReference type="GO" id="GO:0002143">
    <property type="term" value="P:tRNA wobble position uridine thiolation"/>
    <property type="evidence" value="ECO:0007669"/>
    <property type="project" value="TreeGrafter"/>
</dbReference>
<name>A0A2L1CBW4_METMI</name>
<feature type="binding site" evidence="3">
    <location>
        <position position="168"/>
    </location>
    <ligand>
        <name>ATP</name>
        <dbReference type="ChEBI" id="CHEBI:30616"/>
    </ligand>
</feature>
<evidence type="ECO:0000256" key="2">
    <source>
        <dbReference type="PIRSR" id="PIRSR004976-50"/>
    </source>
</evidence>
<dbReference type="GO" id="GO:0002144">
    <property type="term" value="C:cytosolic tRNA wobble base thiouridylase complex"/>
    <property type="evidence" value="ECO:0007669"/>
    <property type="project" value="TreeGrafter"/>
</dbReference>
<dbReference type="InterPro" id="IPR000541">
    <property type="entry name" value="Ncs6/Tuc1/Ctu1"/>
</dbReference>
<feature type="binding site" evidence="3">
    <location>
        <position position="86"/>
    </location>
    <ligand>
        <name>ATP</name>
        <dbReference type="ChEBI" id="CHEBI:30616"/>
    </ligand>
</feature>
<feature type="domain" description="tRNA(Ile)-lysidine/2-thiocytidine synthase N-terminal" evidence="4">
    <location>
        <begin position="52"/>
        <end position="229"/>
    </location>
</feature>
<keyword evidence="3" id="KW-0067">ATP-binding</keyword>
<dbReference type="GO" id="GO:0016740">
    <property type="term" value="F:transferase activity"/>
    <property type="evidence" value="ECO:0007669"/>
    <property type="project" value="UniProtKB-KW"/>
</dbReference>
<dbReference type="InterPro" id="IPR035107">
    <property type="entry name" value="tRNA_thiolation_TtcA_Ctu1"/>
</dbReference>
<dbReference type="PANTHER" id="PTHR11807">
    <property type="entry name" value="ATPASES OF THE PP SUPERFAMILY-RELATED"/>
    <property type="match status" value="1"/>
</dbReference>
<feature type="binding site" evidence="2">
    <location>
        <position position="9"/>
    </location>
    <ligand>
        <name>Zn(2+)</name>
        <dbReference type="ChEBI" id="CHEBI:29105"/>
        <label>1</label>
    </ligand>
</feature>
<dbReference type="Gene3D" id="3.40.50.620">
    <property type="entry name" value="HUPs"/>
    <property type="match status" value="1"/>
</dbReference>
<feature type="binding site" evidence="2">
    <location>
        <position position="282"/>
    </location>
    <ligand>
        <name>Zn(2+)</name>
        <dbReference type="ChEBI" id="CHEBI:29105"/>
        <label>2</label>
    </ligand>
</feature>
<evidence type="ECO:0000256" key="3">
    <source>
        <dbReference type="PIRSR" id="PIRSR004976-51"/>
    </source>
</evidence>
<dbReference type="AlphaFoldDB" id="A0A2L1CBW4"/>
<keyword evidence="2" id="KW-0479">Metal-binding</keyword>
<organism evidence="6 7">
    <name type="scientific">Methanococcus maripaludis</name>
    <name type="common">Methanococcus deltae</name>
    <dbReference type="NCBI Taxonomy" id="39152"/>
    <lineage>
        <taxon>Archaea</taxon>
        <taxon>Methanobacteriati</taxon>
        <taxon>Methanobacteriota</taxon>
        <taxon>Methanomada group</taxon>
        <taxon>Methanococci</taxon>
        <taxon>Methanococcales</taxon>
        <taxon>Methanococcaceae</taxon>
        <taxon>Methanococcus</taxon>
    </lineage>
</organism>
<feature type="binding site" evidence="2">
    <location>
        <position position="297"/>
    </location>
    <ligand>
        <name>Zn(2+)</name>
        <dbReference type="ChEBI" id="CHEBI:29105"/>
        <label>2</label>
    </ligand>
</feature>
<dbReference type="InterPro" id="IPR011063">
    <property type="entry name" value="TilS/TtcA_N"/>
</dbReference>
<dbReference type="EMBL" id="CP026606">
    <property type="protein sequence ID" value="AVB76861.1"/>
    <property type="molecule type" value="Genomic_DNA"/>
</dbReference>
<feature type="binding site" evidence="3">
    <location>
        <position position="61"/>
    </location>
    <ligand>
        <name>ATP</name>
        <dbReference type="ChEBI" id="CHEBI:30616"/>
    </ligand>
</feature>
<dbReference type="KEGG" id="mmad:MMJJ_14830"/>
<reference evidence="7" key="1">
    <citation type="journal article" date="2018" name="Genome Announc.">
        <title>Complete Genome Sequence of the Methanococcus maripaludis Type Strain JJ (DSM 2067), a Model for Selenoprotein Synthesis in Archaea.</title>
        <authorList>
            <person name="Poehlein A."/>
            <person name="Heym D."/>
            <person name="Quitzke V."/>
            <person name="Fersch J."/>
            <person name="Daniel R."/>
            <person name="Rother M."/>
        </authorList>
    </citation>
    <scope>NUCLEOTIDE SEQUENCE [LARGE SCALE GENOMIC DNA]</scope>
    <source>
        <strain evidence="7">DSM 2067</strain>
    </source>
</reference>
<evidence type="ECO:0000313" key="7">
    <source>
        <dbReference type="Proteomes" id="UP000239462"/>
    </source>
</evidence>
<feature type="binding site" evidence="2">
    <location>
        <position position="28"/>
    </location>
    <ligand>
        <name>Zn(2+)</name>
        <dbReference type="ChEBI" id="CHEBI:29105"/>
        <label>1</label>
    </ligand>
</feature>
<feature type="binding site" evidence="2">
    <location>
        <position position="6"/>
    </location>
    <ligand>
        <name>Zn(2+)</name>
        <dbReference type="ChEBI" id="CHEBI:29105"/>
        <label>1</label>
    </ligand>
</feature>
<dbReference type="GO" id="GO:0005524">
    <property type="term" value="F:ATP binding"/>
    <property type="evidence" value="ECO:0007669"/>
    <property type="project" value="UniProtKB-KW"/>
</dbReference>
<dbReference type="InterPro" id="IPR054306">
    <property type="entry name" value="TtuA-like_LIM_N"/>
</dbReference>
<keyword evidence="1" id="KW-0808">Transferase</keyword>
<protein>
    <submittedName>
        <fullName evidence="6">tRNA 2-thiocytidine biosynthesis protein TtcA</fullName>
    </submittedName>
</protein>
<evidence type="ECO:0000313" key="6">
    <source>
        <dbReference type="EMBL" id="AVB76861.1"/>
    </source>
</evidence>
<feature type="binding site" evidence="2">
    <location>
        <position position="285"/>
    </location>
    <ligand>
        <name>Zn(2+)</name>
        <dbReference type="ChEBI" id="CHEBI:29105"/>
        <label>2</label>
    </ligand>
</feature>
<dbReference type="InterPro" id="IPR056369">
    <property type="entry name" value="CTU1-like_ATP-bd"/>
</dbReference>
<keyword evidence="3" id="KW-0547">Nucleotide-binding</keyword>
<feature type="binding site" evidence="2">
    <location>
        <position position="294"/>
    </location>
    <ligand>
        <name>Zn(2+)</name>
        <dbReference type="ChEBI" id="CHEBI:29105"/>
        <label>2</label>
    </ligand>
</feature>
<dbReference type="SUPFAM" id="SSF52402">
    <property type="entry name" value="Adenine nucleotide alpha hydrolases-like"/>
    <property type="match status" value="1"/>
</dbReference>
<dbReference type="GO" id="GO:0000049">
    <property type="term" value="F:tRNA binding"/>
    <property type="evidence" value="ECO:0007669"/>
    <property type="project" value="InterPro"/>
</dbReference>
<feature type="binding site" evidence="2">
    <location>
        <position position="25"/>
    </location>
    <ligand>
        <name>Zn(2+)</name>
        <dbReference type="ChEBI" id="CHEBI:29105"/>
        <label>1</label>
    </ligand>
</feature>
<dbReference type="NCBIfam" id="TIGR00269">
    <property type="entry name" value="TIGR00269 family protein"/>
    <property type="match status" value="1"/>
</dbReference>
<gene>
    <name evidence="6" type="primary">ttcA_1</name>
    <name evidence="6" type="ORF">MMJJ_14830</name>
</gene>
<evidence type="ECO:0000259" key="4">
    <source>
        <dbReference type="Pfam" id="PF01171"/>
    </source>
</evidence>
<feature type="binding site" evidence="3">
    <location>
        <begin position="55"/>
        <end position="57"/>
    </location>
    <ligand>
        <name>ATP</name>
        <dbReference type="ChEBI" id="CHEBI:30616"/>
    </ligand>
</feature>
<feature type="domain" description="2-thiouridine synthetase TtuA-like N-terminal LIM" evidence="5">
    <location>
        <begin position="5"/>
        <end position="30"/>
    </location>
</feature>
<dbReference type="PANTHER" id="PTHR11807:SF12">
    <property type="entry name" value="CYTOPLASMIC TRNA 2-THIOLATION PROTEIN 1"/>
    <property type="match status" value="1"/>
</dbReference>
<feature type="binding site" evidence="3">
    <location>
        <position position="173"/>
    </location>
    <ligand>
        <name>ATP</name>
        <dbReference type="ChEBI" id="CHEBI:30616"/>
    </ligand>
</feature>